<proteinExistence type="predicted"/>
<evidence type="ECO:0000313" key="2">
    <source>
        <dbReference type="Proteomes" id="UP000320496"/>
    </source>
</evidence>
<dbReference type="InterPro" id="IPR029058">
    <property type="entry name" value="AB_hydrolase_fold"/>
</dbReference>
<dbReference type="RefSeq" id="WP_145370662.1">
    <property type="nucleotide sequence ID" value="NZ_CP036275.1"/>
</dbReference>
<dbReference type="OrthoDB" id="288522at2"/>
<reference evidence="1 2" key="1">
    <citation type="submission" date="2019-02" db="EMBL/GenBank/DDBJ databases">
        <title>Deep-cultivation of Planctomycetes and their phenomic and genomic characterization uncovers novel biology.</title>
        <authorList>
            <person name="Wiegand S."/>
            <person name="Jogler M."/>
            <person name="Boedeker C."/>
            <person name="Pinto D."/>
            <person name="Vollmers J."/>
            <person name="Rivas-Marin E."/>
            <person name="Kohn T."/>
            <person name="Peeters S.H."/>
            <person name="Heuer A."/>
            <person name="Rast P."/>
            <person name="Oberbeckmann S."/>
            <person name="Bunk B."/>
            <person name="Jeske O."/>
            <person name="Meyerdierks A."/>
            <person name="Storesund J.E."/>
            <person name="Kallscheuer N."/>
            <person name="Luecker S."/>
            <person name="Lage O.M."/>
            <person name="Pohl T."/>
            <person name="Merkel B.J."/>
            <person name="Hornburger P."/>
            <person name="Mueller R.-W."/>
            <person name="Bruemmer F."/>
            <person name="Labrenz M."/>
            <person name="Spormann A.M."/>
            <person name="Op den Camp H."/>
            <person name="Overmann J."/>
            <person name="Amann R."/>
            <person name="Jetten M.S.M."/>
            <person name="Mascher T."/>
            <person name="Medema M.H."/>
            <person name="Devos D.P."/>
            <person name="Kaster A.-K."/>
            <person name="Ovreas L."/>
            <person name="Rohde M."/>
            <person name="Galperin M.Y."/>
            <person name="Jogler C."/>
        </authorList>
    </citation>
    <scope>NUCLEOTIDE SEQUENCE [LARGE SCALE GENOMIC DNA]</scope>
    <source>
        <strain evidence="1 2">Mal4</strain>
    </source>
</reference>
<evidence type="ECO:0000313" key="1">
    <source>
        <dbReference type="EMBL" id="QDU39483.1"/>
    </source>
</evidence>
<dbReference type="KEGG" id="mri:Mal4_38280"/>
<dbReference type="SUPFAM" id="SSF53474">
    <property type="entry name" value="alpha/beta-Hydrolases"/>
    <property type="match status" value="1"/>
</dbReference>
<dbReference type="AlphaFoldDB" id="A0A517ZAG0"/>
<gene>
    <name evidence="1" type="ORF">Mal4_38280</name>
</gene>
<evidence type="ECO:0008006" key="3">
    <source>
        <dbReference type="Google" id="ProtNLM"/>
    </source>
</evidence>
<sequence length="820" mass="93113">MDKNSTNASHIVISVRGIRDFGLWQERLGTLLRERDPNLEYVAYDTGWFDVISFCVPYARNLVVKRFREWLVDNTEPDQEIDLVAHSFGTLIATNAVKTLPTESTLRVRVLILSGSVLPTSFRWGSLLKNRIGRVINECGIRDRPLVASQFFVFGTGMAGKVGFPGGSTERFRNRYHDFGHGGYFQGEFMQNHWVDLLADENATVPEIDQRPKHPGWSQRLWYTILNFASPAKLAAYTSVPLLIIALFTSLYLQKKNSELSEKLIQQQLSTSRQAVRFSQLAEATRLSFRRRDSGSVLSALLSTLANEKFDSSIQHALVVQNKLRLVDPHRQGPQKFRAALATLGNSLDELASELDNDAIYWHVKGLMHCQFIYEDGNRDEQMELFQTAFANAATRYERLSNKTSNSLPYLLAMLDYGSCLWSIDERGQAATVLTRALRRAGETSESTAPVPVWVLSELHAALAEVRRHCDHEEAVDHIQQAIRLIESDEELTGLLAIYRLRLAWFKMDRWDDSAALPQFNAAATLLSGIARDDLSFLNEWLHARHGRILADYYATRDADQAVNAFDDLIATMQHVHDAAFSTHHPELRLLSDRRLEELRGRIFNAYERRADVQLDIGDREATRLAADSYLRAAQYAANVGGDAEKLNRWSKRQARMLYRAAAAHAAVEDLDQAREALAQADNVACDLWSPTERNRFGLNRELSTRLLQLMEADHRTSVADKAVAWTLDAIAGYSDQRPRRDDVEFTLFCGTKFVQYASPERRADLLNSLDQTLLADLNLTWSKPQATARPTPEFQQQTTEPIHSKWRYRSVPRTTRVGN</sequence>
<dbReference type="Gene3D" id="3.40.50.1820">
    <property type="entry name" value="alpha/beta hydrolase"/>
    <property type="match status" value="1"/>
</dbReference>
<accession>A0A517ZAG0</accession>
<dbReference type="SUPFAM" id="SSF48452">
    <property type="entry name" value="TPR-like"/>
    <property type="match status" value="1"/>
</dbReference>
<keyword evidence="2" id="KW-1185">Reference proteome</keyword>
<protein>
    <recommendedName>
        <fullName evidence="3">Alpha/beta hydrolase family protein</fullName>
    </recommendedName>
</protein>
<name>A0A517ZAG0_9PLAN</name>
<dbReference type="EMBL" id="CP036275">
    <property type="protein sequence ID" value="QDU39483.1"/>
    <property type="molecule type" value="Genomic_DNA"/>
</dbReference>
<organism evidence="1 2">
    <name type="scientific">Maioricimonas rarisocia</name>
    <dbReference type="NCBI Taxonomy" id="2528026"/>
    <lineage>
        <taxon>Bacteria</taxon>
        <taxon>Pseudomonadati</taxon>
        <taxon>Planctomycetota</taxon>
        <taxon>Planctomycetia</taxon>
        <taxon>Planctomycetales</taxon>
        <taxon>Planctomycetaceae</taxon>
        <taxon>Maioricimonas</taxon>
    </lineage>
</organism>
<dbReference type="InterPro" id="IPR011990">
    <property type="entry name" value="TPR-like_helical_dom_sf"/>
</dbReference>
<dbReference type="Proteomes" id="UP000320496">
    <property type="component" value="Chromosome"/>
</dbReference>